<keyword evidence="3" id="KW-1185">Reference proteome</keyword>
<evidence type="ECO:0000313" key="1">
    <source>
        <dbReference type="EMBL" id="KAH3842825.1"/>
    </source>
</evidence>
<proteinExistence type="predicted"/>
<organism evidence="2 3">
    <name type="scientific">Dreissena polymorpha</name>
    <name type="common">Zebra mussel</name>
    <name type="synonym">Mytilus polymorpha</name>
    <dbReference type="NCBI Taxonomy" id="45954"/>
    <lineage>
        <taxon>Eukaryota</taxon>
        <taxon>Metazoa</taxon>
        <taxon>Spiralia</taxon>
        <taxon>Lophotrochozoa</taxon>
        <taxon>Mollusca</taxon>
        <taxon>Bivalvia</taxon>
        <taxon>Autobranchia</taxon>
        <taxon>Heteroconchia</taxon>
        <taxon>Euheterodonta</taxon>
        <taxon>Imparidentia</taxon>
        <taxon>Neoheterodontei</taxon>
        <taxon>Myida</taxon>
        <taxon>Dreissenoidea</taxon>
        <taxon>Dreissenidae</taxon>
        <taxon>Dreissena</taxon>
    </lineage>
</organism>
<dbReference type="AlphaFoldDB" id="A0A9D4KNN7"/>
<sequence length="55" mass="6320">MAVLLPVNITKADPMAKYGLLEFTKMAQHFNAYLPSPETCQSEFQYYKCLEGKFL</sequence>
<reference evidence="2" key="1">
    <citation type="journal article" date="2019" name="bioRxiv">
        <title>The Genome of the Zebra Mussel, Dreissena polymorpha: A Resource for Invasive Species Research.</title>
        <authorList>
            <person name="McCartney M.A."/>
            <person name="Auch B."/>
            <person name="Kono T."/>
            <person name="Mallez S."/>
            <person name="Zhang Y."/>
            <person name="Obille A."/>
            <person name="Becker A."/>
            <person name="Abrahante J.E."/>
            <person name="Garbe J."/>
            <person name="Badalamenti J.P."/>
            <person name="Herman A."/>
            <person name="Mangelson H."/>
            <person name="Liachko I."/>
            <person name="Sullivan S."/>
            <person name="Sone E.D."/>
            <person name="Koren S."/>
            <person name="Silverstein K.A.T."/>
            <person name="Beckman K.B."/>
            <person name="Gohl D.M."/>
        </authorList>
    </citation>
    <scope>NUCLEOTIDE SEQUENCE</scope>
    <source>
        <strain evidence="2">Duluth1</strain>
        <tissue evidence="2">Whole animal</tissue>
    </source>
</reference>
<evidence type="ECO:0000313" key="3">
    <source>
        <dbReference type="Proteomes" id="UP000828390"/>
    </source>
</evidence>
<dbReference type="EMBL" id="JAIWYP010000004">
    <property type="protein sequence ID" value="KAH3842825.1"/>
    <property type="molecule type" value="Genomic_DNA"/>
</dbReference>
<dbReference type="Proteomes" id="UP000828390">
    <property type="component" value="Unassembled WGS sequence"/>
</dbReference>
<accession>A0A9D4KNN7</accession>
<name>A0A9D4KNN7_DREPO</name>
<protein>
    <submittedName>
        <fullName evidence="2">Uncharacterized protein</fullName>
    </submittedName>
</protein>
<dbReference type="EMBL" id="JAIWYP010000004">
    <property type="protein sequence ID" value="KAH3842829.1"/>
    <property type="molecule type" value="Genomic_DNA"/>
</dbReference>
<gene>
    <name evidence="1" type="ORF">DPMN_116329</name>
    <name evidence="2" type="ORF">DPMN_116333</name>
</gene>
<reference evidence="2" key="2">
    <citation type="submission" date="2020-11" db="EMBL/GenBank/DDBJ databases">
        <authorList>
            <person name="McCartney M.A."/>
            <person name="Auch B."/>
            <person name="Kono T."/>
            <person name="Mallez S."/>
            <person name="Becker A."/>
            <person name="Gohl D.M."/>
            <person name="Silverstein K.A.T."/>
            <person name="Koren S."/>
            <person name="Bechman K.B."/>
            <person name="Herman A."/>
            <person name="Abrahante J.E."/>
            <person name="Garbe J."/>
        </authorList>
    </citation>
    <scope>NUCLEOTIDE SEQUENCE</scope>
    <source>
        <strain evidence="2">Duluth1</strain>
        <tissue evidence="2">Whole animal</tissue>
    </source>
</reference>
<evidence type="ECO:0000313" key="2">
    <source>
        <dbReference type="EMBL" id="KAH3842829.1"/>
    </source>
</evidence>
<comment type="caution">
    <text evidence="2">The sequence shown here is derived from an EMBL/GenBank/DDBJ whole genome shotgun (WGS) entry which is preliminary data.</text>
</comment>